<accession>A0A640VU09</accession>
<name>A0A640VU09_9RHOB</name>
<dbReference type="InterPro" id="IPR015943">
    <property type="entry name" value="WD40/YVTN_repeat-like_dom_sf"/>
</dbReference>
<reference evidence="3 4" key="1">
    <citation type="submission" date="2019-12" db="EMBL/GenBank/DDBJ databases">
        <title>Roseobacter cerasinus sp. nov., isolated from seawater around aquaculture.</title>
        <authorList>
            <person name="Muramatsu S."/>
            <person name="Takabe Y."/>
            <person name="Mori K."/>
            <person name="Takaichi S."/>
            <person name="Hanada S."/>
        </authorList>
    </citation>
    <scope>NUCLEOTIDE SEQUENCE [LARGE SCALE GENOMIC DNA]</scope>
    <source>
        <strain evidence="3 4">AI77</strain>
    </source>
</reference>
<dbReference type="OrthoDB" id="9790815at2"/>
<dbReference type="RefSeq" id="WP_159975557.1">
    <property type="nucleotide sequence ID" value="NZ_BLIV01000002.1"/>
</dbReference>
<sequence>MTTNRNYTAYVSCLSGNEINVFSGHDVTGDLEQVQTIVLPGRGTGLVGRGLPLAQAPDRRRLYAAVYGDQTGPDGDLVDTYAIDPVTGHLTHMSSTPVMAQLSHISVDRTGGFLLGASEPSGLVVAYPLGDHGLVQARASDSVVPLPGAHQILTDYTNRYAYVPSLSDDILVSLRFDERTGRFTANTPPEIPLQTGAGCRHLAFHPNRRSMYLLNQRDGSLICYRLDAATGGLQELTRTSILPEGFAGSPWGAQIKVSPRGDRLFASERRSNSFAVWDIDENSGRPLDRHIVATPENPRCFDVTPNGRFAVLSALKGDCIALYDVSRKSAAPEKRLELPTGGEPGWVEIL</sequence>
<dbReference type="SUPFAM" id="SSF75011">
    <property type="entry name" value="3-carboxy-cis,cis-mucoante lactonizing enzyme"/>
    <property type="match status" value="1"/>
</dbReference>
<protein>
    <submittedName>
        <fullName evidence="3">6-phosphogluconolactonase</fullName>
    </submittedName>
</protein>
<evidence type="ECO:0000256" key="2">
    <source>
        <dbReference type="ARBA" id="ARBA00022526"/>
    </source>
</evidence>
<dbReference type="Pfam" id="PF10282">
    <property type="entry name" value="Lactonase"/>
    <property type="match status" value="1"/>
</dbReference>
<keyword evidence="2" id="KW-0313">Glucose metabolism</keyword>
<keyword evidence="2" id="KW-0119">Carbohydrate metabolism</keyword>
<dbReference type="GO" id="GO:0005829">
    <property type="term" value="C:cytosol"/>
    <property type="evidence" value="ECO:0007669"/>
    <property type="project" value="TreeGrafter"/>
</dbReference>
<dbReference type="GO" id="GO:0006006">
    <property type="term" value="P:glucose metabolic process"/>
    <property type="evidence" value="ECO:0007669"/>
    <property type="project" value="UniProtKB-KW"/>
</dbReference>
<dbReference type="InterPro" id="IPR019405">
    <property type="entry name" value="Lactonase_7-beta_prop"/>
</dbReference>
<comment type="caution">
    <text evidence="3">The sequence shown here is derived from an EMBL/GenBank/DDBJ whole genome shotgun (WGS) entry which is preliminary data.</text>
</comment>
<keyword evidence="4" id="KW-1185">Reference proteome</keyword>
<proteinExistence type="inferred from homology"/>
<dbReference type="AlphaFoldDB" id="A0A640VU09"/>
<evidence type="ECO:0000313" key="4">
    <source>
        <dbReference type="Proteomes" id="UP000436522"/>
    </source>
</evidence>
<organism evidence="3 4">
    <name type="scientific">Roseobacter cerasinus</name>
    <dbReference type="NCBI Taxonomy" id="2602289"/>
    <lineage>
        <taxon>Bacteria</taxon>
        <taxon>Pseudomonadati</taxon>
        <taxon>Pseudomonadota</taxon>
        <taxon>Alphaproteobacteria</taxon>
        <taxon>Rhodobacterales</taxon>
        <taxon>Roseobacteraceae</taxon>
        <taxon>Roseobacter</taxon>
    </lineage>
</organism>
<gene>
    <name evidence="3" type="primary">pgl_2</name>
    <name evidence="3" type="ORF">So717_14590</name>
</gene>
<dbReference type="Proteomes" id="UP000436522">
    <property type="component" value="Unassembled WGS sequence"/>
</dbReference>
<dbReference type="PANTHER" id="PTHR30344:SF1">
    <property type="entry name" value="6-PHOSPHOGLUCONOLACTONASE"/>
    <property type="match status" value="1"/>
</dbReference>
<dbReference type="Gene3D" id="2.130.10.10">
    <property type="entry name" value="YVTN repeat-like/Quinoprotein amine dehydrogenase"/>
    <property type="match status" value="1"/>
</dbReference>
<dbReference type="InterPro" id="IPR050282">
    <property type="entry name" value="Cycloisomerase_2"/>
</dbReference>
<evidence type="ECO:0000313" key="3">
    <source>
        <dbReference type="EMBL" id="GFE49706.1"/>
    </source>
</evidence>
<evidence type="ECO:0000256" key="1">
    <source>
        <dbReference type="ARBA" id="ARBA00005564"/>
    </source>
</evidence>
<dbReference type="EMBL" id="BLIV01000002">
    <property type="protein sequence ID" value="GFE49706.1"/>
    <property type="molecule type" value="Genomic_DNA"/>
</dbReference>
<comment type="similarity">
    <text evidence="1">Belongs to the cycloisomerase 2 family.</text>
</comment>
<dbReference type="GO" id="GO:0017057">
    <property type="term" value="F:6-phosphogluconolactonase activity"/>
    <property type="evidence" value="ECO:0007669"/>
    <property type="project" value="TreeGrafter"/>
</dbReference>
<dbReference type="PANTHER" id="PTHR30344">
    <property type="entry name" value="6-PHOSPHOGLUCONOLACTONASE-RELATED"/>
    <property type="match status" value="1"/>
</dbReference>